<proteinExistence type="predicted"/>
<gene>
    <name evidence="1" type="ORF">TIFTF001_029757</name>
</gene>
<reference evidence="1" key="1">
    <citation type="submission" date="2023-07" db="EMBL/GenBank/DDBJ databases">
        <title>draft genome sequence of fig (Ficus carica).</title>
        <authorList>
            <person name="Takahashi T."/>
            <person name="Nishimura K."/>
        </authorList>
    </citation>
    <scope>NUCLEOTIDE SEQUENCE</scope>
</reference>
<keyword evidence="2" id="KW-1185">Reference proteome</keyword>
<evidence type="ECO:0000313" key="2">
    <source>
        <dbReference type="Proteomes" id="UP001187192"/>
    </source>
</evidence>
<comment type="caution">
    <text evidence="1">The sequence shown here is derived from an EMBL/GenBank/DDBJ whole genome shotgun (WGS) entry which is preliminary data.</text>
</comment>
<dbReference type="EMBL" id="BTGU01000101">
    <property type="protein sequence ID" value="GMN60663.1"/>
    <property type="molecule type" value="Genomic_DNA"/>
</dbReference>
<name>A0AA88IYK1_FICCA</name>
<dbReference type="AlphaFoldDB" id="A0AA88IYK1"/>
<evidence type="ECO:0000313" key="1">
    <source>
        <dbReference type="EMBL" id="GMN60663.1"/>
    </source>
</evidence>
<dbReference type="Proteomes" id="UP001187192">
    <property type="component" value="Unassembled WGS sequence"/>
</dbReference>
<organism evidence="1 2">
    <name type="scientific">Ficus carica</name>
    <name type="common">Common fig</name>
    <dbReference type="NCBI Taxonomy" id="3494"/>
    <lineage>
        <taxon>Eukaryota</taxon>
        <taxon>Viridiplantae</taxon>
        <taxon>Streptophyta</taxon>
        <taxon>Embryophyta</taxon>
        <taxon>Tracheophyta</taxon>
        <taxon>Spermatophyta</taxon>
        <taxon>Magnoliopsida</taxon>
        <taxon>eudicotyledons</taxon>
        <taxon>Gunneridae</taxon>
        <taxon>Pentapetalae</taxon>
        <taxon>rosids</taxon>
        <taxon>fabids</taxon>
        <taxon>Rosales</taxon>
        <taxon>Moraceae</taxon>
        <taxon>Ficeae</taxon>
        <taxon>Ficus</taxon>
    </lineage>
</organism>
<sequence length="131" mass="14869">MICQSIESYARMMLGRALSIIVHKECNHLCHERFRHKNLYYNVFEKNHAAGLLGFGSITKREVGILLRLTIIGKASIVEQATKLVRHDLGAIPVRESKEAMDEMTYLAIHEIVVISVVTRKRVPVTNNQAD</sequence>
<accession>A0AA88IYK1</accession>
<protein>
    <submittedName>
        <fullName evidence="1">Uncharacterized protein</fullName>
    </submittedName>
</protein>